<dbReference type="Proteomes" id="UP001057498">
    <property type="component" value="Chromosome"/>
</dbReference>
<dbReference type="Pfam" id="PF00005">
    <property type="entry name" value="ABC_tran"/>
    <property type="match status" value="1"/>
</dbReference>
<reference evidence="6" key="1">
    <citation type="submission" date="2022-04" db="EMBL/GenBank/DDBJ databases">
        <title>Whole genome sequence of Sphaerotilus sp. FB-5.</title>
        <authorList>
            <person name="Takeda M."/>
            <person name="Narihara S."/>
            <person name="Akimoto M."/>
            <person name="Akimoto R."/>
            <person name="Nishiyashiki S."/>
            <person name="Murakami T."/>
        </authorList>
    </citation>
    <scope>NUCLEOTIDE SEQUENCE</scope>
    <source>
        <strain evidence="6">FB-5</strain>
    </source>
</reference>
<evidence type="ECO:0000256" key="3">
    <source>
        <dbReference type="ARBA" id="ARBA00022741"/>
    </source>
</evidence>
<dbReference type="PANTHER" id="PTHR45772:SF2">
    <property type="entry name" value="ABC TRANSPORTER ATP-BINDING PROTEIN"/>
    <property type="match status" value="1"/>
</dbReference>
<organism evidence="6 7">
    <name type="scientific">Sphaerotilus microaerophilus</name>
    <dbReference type="NCBI Taxonomy" id="2914710"/>
    <lineage>
        <taxon>Bacteria</taxon>
        <taxon>Pseudomonadati</taxon>
        <taxon>Pseudomonadota</taxon>
        <taxon>Betaproteobacteria</taxon>
        <taxon>Burkholderiales</taxon>
        <taxon>Sphaerotilaceae</taxon>
        <taxon>Sphaerotilus</taxon>
    </lineage>
</organism>
<protein>
    <submittedName>
        <fullName evidence="6">ABC transporter ATP-binding protein</fullName>
    </submittedName>
</protein>
<dbReference type="RefSeq" id="WP_251972026.1">
    <property type="nucleotide sequence ID" value="NZ_AP025730.1"/>
</dbReference>
<keyword evidence="2" id="KW-0472">Membrane</keyword>
<evidence type="ECO:0000256" key="2">
    <source>
        <dbReference type="ARBA" id="ARBA00022475"/>
    </source>
</evidence>
<keyword evidence="4 6" id="KW-0067">ATP-binding</keyword>
<dbReference type="SMART" id="SM00382">
    <property type="entry name" value="AAA"/>
    <property type="match status" value="1"/>
</dbReference>
<dbReference type="InterPro" id="IPR027417">
    <property type="entry name" value="P-loop_NTPase"/>
</dbReference>
<gene>
    <name evidence="6" type="ORF">CATMQ487_07390</name>
</gene>
<dbReference type="PROSITE" id="PS50893">
    <property type="entry name" value="ABC_TRANSPORTER_2"/>
    <property type="match status" value="1"/>
</dbReference>
<evidence type="ECO:0000259" key="5">
    <source>
        <dbReference type="PROSITE" id="PS50893"/>
    </source>
</evidence>
<name>A0ABM7YHR6_9BURK</name>
<dbReference type="SUPFAM" id="SSF52540">
    <property type="entry name" value="P-loop containing nucleoside triphosphate hydrolases"/>
    <property type="match status" value="1"/>
</dbReference>
<feature type="domain" description="ABC transporter" evidence="5">
    <location>
        <begin position="6"/>
        <end position="247"/>
    </location>
</feature>
<proteinExistence type="predicted"/>
<accession>A0ABM7YHR6</accession>
<evidence type="ECO:0000256" key="4">
    <source>
        <dbReference type="ARBA" id="ARBA00022840"/>
    </source>
</evidence>
<sequence>MSDVVLQTHHLVRRFGGLVATHDVSLSVERGARHALIGPNGAGKTTLINQLTGVLAPSEGRIELAGQDITALPAHRRVALGLVRTFQINQLWPTMTPLQSLALAVSSRLGASRRWWQALGADAAVARECEALLRQFRLEDHAERATAELPYGKRRLLEIALAVALRPQVLLLDEPAAGVPAGERQDILDTIAALPADVAVLLIEHDMDLVFSFARRMTVLVNGAVLTEGTPEQIAADPQVRAVYLGESLTGTRHEAPAPVAATGAAHG</sequence>
<dbReference type="Pfam" id="PF12399">
    <property type="entry name" value="BCA_ABC_TP_C"/>
    <property type="match status" value="1"/>
</dbReference>
<dbReference type="EMBL" id="AP025730">
    <property type="protein sequence ID" value="BDI03769.1"/>
    <property type="molecule type" value="Genomic_DNA"/>
</dbReference>
<dbReference type="Gene3D" id="3.40.50.300">
    <property type="entry name" value="P-loop containing nucleotide triphosphate hydrolases"/>
    <property type="match status" value="1"/>
</dbReference>
<dbReference type="InterPro" id="IPR051120">
    <property type="entry name" value="ABC_AA/LPS_Transport"/>
</dbReference>
<evidence type="ECO:0000313" key="7">
    <source>
        <dbReference type="Proteomes" id="UP001057498"/>
    </source>
</evidence>
<dbReference type="GO" id="GO:0005524">
    <property type="term" value="F:ATP binding"/>
    <property type="evidence" value="ECO:0007669"/>
    <property type="project" value="UniProtKB-KW"/>
</dbReference>
<evidence type="ECO:0000313" key="6">
    <source>
        <dbReference type="EMBL" id="BDI03769.1"/>
    </source>
</evidence>
<dbReference type="InterPro" id="IPR003593">
    <property type="entry name" value="AAA+_ATPase"/>
</dbReference>
<dbReference type="InterPro" id="IPR003439">
    <property type="entry name" value="ABC_transporter-like_ATP-bd"/>
</dbReference>
<keyword evidence="2" id="KW-1003">Cell membrane</keyword>
<dbReference type="PANTHER" id="PTHR45772">
    <property type="entry name" value="CONSERVED COMPONENT OF ABC TRANSPORTER FOR NATURAL AMINO ACIDS-RELATED"/>
    <property type="match status" value="1"/>
</dbReference>
<keyword evidence="1" id="KW-0813">Transport</keyword>
<keyword evidence="3" id="KW-0547">Nucleotide-binding</keyword>
<dbReference type="InterPro" id="IPR032823">
    <property type="entry name" value="BCA_ABC_TP_C"/>
</dbReference>
<dbReference type="CDD" id="cd03219">
    <property type="entry name" value="ABC_Mj1267_LivG_branched"/>
    <property type="match status" value="1"/>
</dbReference>
<keyword evidence="7" id="KW-1185">Reference proteome</keyword>
<evidence type="ECO:0000256" key="1">
    <source>
        <dbReference type="ARBA" id="ARBA00022448"/>
    </source>
</evidence>